<evidence type="ECO:0000313" key="2">
    <source>
        <dbReference type="EMBL" id="CAG6550503.1"/>
    </source>
</evidence>
<proteinExistence type="predicted"/>
<name>A0A8D8IDF2_CULPI</name>
<accession>A0A8D8IDF2</accession>
<feature type="compositionally biased region" description="Low complexity" evidence="1">
    <location>
        <begin position="19"/>
        <end position="29"/>
    </location>
</feature>
<reference evidence="2" key="1">
    <citation type="submission" date="2021-05" db="EMBL/GenBank/DDBJ databases">
        <authorList>
            <person name="Alioto T."/>
            <person name="Alioto T."/>
            <person name="Gomez Garrido J."/>
        </authorList>
    </citation>
    <scope>NUCLEOTIDE SEQUENCE</scope>
</reference>
<dbReference type="EMBL" id="HBUE01243258">
    <property type="protein sequence ID" value="CAG6550503.1"/>
    <property type="molecule type" value="Transcribed_RNA"/>
</dbReference>
<evidence type="ECO:0000256" key="1">
    <source>
        <dbReference type="SAM" id="MobiDB-lite"/>
    </source>
</evidence>
<organism evidence="2">
    <name type="scientific">Culex pipiens</name>
    <name type="common">House mosquito</name>
    <dbReference type="NCBI Taxonomy" id="7175"/>
    <lineage>
        <taxon>Eukaryota</taxon>
        <taxon>Metazoa</taxon>
        <taxon>Ecdysozoa</taxon>
        <taxon>Arthropoda</taxon>
        <taxon>Hexapoda</taxon>
        <taxon>Insecta</taxon>
        <taxon>Pterygota</taxon>
        <taxon>Neoptera</taxon>
        <taxon>Endopterygota</taxon>
        <taxon>Diptera</taxon>
        <taxon>Nematocera</taxon>
        <taxon>Culicoidea</taxon>
        <taxon>Culicidae</taxon>
        <taxon>Culicinae</taxon>
        <taxon>Culicini</taxon>
        <taxon>Culex</taxon>
        <taxon>Culex</taxon>
    </lineage>
</organism>
<feature type="region of interest" description="Disordered" evidence="1">
    <location>
        <begin position="1"/>
        <end position="41"/>
    </location>
</feature>
<dbReference type="AlphaFoldDB" id="A0A8D8IDF2"/>
<protein>
    <submittedName>
        <fullName evidence="2">(northern house mosquito) hypothetical protein</fullName>
    </submittedName>
</protein>
<sequence length="157" mass="16660">MRNRKVANFPRNVSPKSNTSWSAWPTKSSPSPPPATSSWTFAPAPATSESCSPSCYRSARSTCWKTRKNPSSWPWTAWSGSASPTSCTSSAIWTTLRPALTSEFRCTRAEWPPTLCWKSASSIGRGSSVVPVATGSCTSLIGSGIRGVGSFSGPSCC</sequence>
<dbReference type="EMBL" id="HBUE01350358">
    <property type="protein sequence ID" value="CAG6602797.1"/>
    <property type="molecule type" value="Transcribed_RNA"/>
</dbReference>